<protein>
    <submittedName>
        <fullName evidence="3">Glycosyltransferase family 1 protein</fullName>
    </submittedName>
</protein>
<dbReference type="GO" id="GO:0016757">
    <property type="term" value="F:glycosyltransferase activity"/>
    <property type="evidence" value="ECO:0007669"/>
    <property type="project" value="InterPro"/>
</dbReference>
<proteinExistence type="predicted"/>
<accession>A0A520XDD2</accession>
<gene>
    <name evidence="3" type="ORF">EVJ48_05355</name>
</gene>
<dbReference type="Pfam" id="PF13439">
    <property type="entry name" value="Glyco_transf_4"/>
    <property type="match status" value="1"/>
</dbReference>
<feature type="domain" description="Glycosyltransferase subfamily 4-like N-terminal" evidence="2">
    <location>
        <begin position="12"/>
        <end position="161"/>
    </location>
</feature>
<dbReference type="PANTHER" id="PTHR12526:SF638">
    <property type="entry name" value="SPORE COAT PROTEIN SA"/>
    <property type="match status" value="1"/>
</dbReference>
<evidence type="ECO:0000313" key="3">
    <source>
        <dbReference type="EMBL" id="RZV39142.1"/>
    </source>
</evidence>
<reference evidence="3 4" key="1">
    <citation type="submission" date="2019-01" db="EMBL/GenBank/DDBJ databases">
        <title>Insights into ecological role of a new deltaproteobacterial order Candidatus Sinidesulfobacterales (Sva0485) by metagenomics and metatranscriptomics.</title>
        <authorList>
            <person name="Tan S."/>
            <person name="Liu J."/>
            <person name="Fang Y."/>
            <person name="Hedlund B."/>
            <person name="Lian Z.-H."/>
            <person name="Huang L.-Y."/>
            <person name="Li J.-T."/>
            <person name="Huang L.-N."/>
            <person name="Li W.-J."/>
            <person name="Jiang H.-C."/>
            <person name="Dong H.-L."/>
            <person name="Shu W.-S."/>
        </authorList>
    </citation>
    <scope>NUCLEOTIDE SEQUENCE [LARGE SCALE GENOMIC DNA]</scope>
    <source>
        <strain evidence="3">AP4</strain>
    </source>
</reference>
<dbReference type="Gene3D" id="3.40.50.2000">
    <property type="entry name" value="Glycogen Phosphorylase B"/>
    <property type="match status" value="2"/>
</dbReference>
<dbReference type="InterPro" id="IPR028098">
    <property type="entry name" value="Glyco_trans_4-like_N"/>
</dbReference>
<comment type="caution">
    <text evidence="3">The sequence shown here is derived from an EMBL/GenBank/DDBJ whole genome shotgun (WGS) entry which is preliminary data.</text>
</comment>
<feature type="domain" description="Glycosyl transferase family 1" evidence="1">
    <location>
        <begin position="196"/>
        <end position="349"/>
    </location>
</feature>
<dbReference type="EMBL" id="SHMQ01000012">
    <property type="protein sequence ID" value="RZV39142.1"/>
    <property type="molecule type" value="Genomic_DNA"/>
</dbReference>
<sequence>MKILEFITPSNIGGAENYVANLSKKFIEKGHEVFILSAATGNNKNPDLSVEQFFSKSGLPFKILKVDFKYNPFTILKIAYFIKKNKFDIVHTHLSKANLIGALASKIAKKKSISTAHGLNKKAQYKYGDYVICVSNAVRENLISQGMNETKLGVIYNGIDILKFNPKAEGLPARKEYFFSEDMGNNNHNSADNAARQFSVGIIARLSREKGVDLFIEAAKFVLIKIPEAKFFIAGAGSLKDALIKRAKDLNIYNSIYFVGFVGDNLVSFLNELDVVVFPSMKEGLPLALLEAMSMKKIVIVSDAGGMPEVVEDGKNGFVVKKGDINAIYQKLIFVYNNMSVLNELADSAAKTIKERFNIENCADKTIDLFMKYL</sequence>
<evidence type="ECO:0000259" key="2">
    <source>
        <dbReference type="Pfam" id="PF13439"/>
    </source>
</evidence>
<evidence type="ECO:0000313" key="4">
    <source>
        <dbReference type="Proteomes" id="UP000322454"/>
    </source>
</evidence>
<evidence type="ECO:0000259" key="1">
    <source>
        <dbReference type="Pfam" id="PF00534"/>
    </source>
</evidence>
<dbReference type="PANTHER" id="PTHR12526">
    <property type="entry name" value="GLYCOSYLTRANSFERASE"/>
    <property type="match status" value="1"/>
</dbReference>
<dbReference type="AlphaFoldDB" id="A0A520XDD2"/>
<name>A0A520XDD2_9DELT</name>
<dbReference type="CDD" id="cd03801">
    <property type="entry name" value="GT4_PimA-like"/>
    <property type="match status" value="1"/>
</dbReference>
<dbReference type="Pfam" id="PF00534">
    <property type="entry name" value="Glycos_transf_1"/>
    <property type="match status" value="1"/>
</dbReference>
<dbReference type="InterPro" id="IPR001296">
    <property type="entry name" value="Glyco_trans_1"/>
</dbReference>
<organism evidence="3 4">
    <name type="scientific">Candidatus Acidulodesulfobacterium acidiphilum</name>
    <dbReference type="NCBI Taxonomy" id="2597224"/>
    <lineage>
        <taxon>Bacteria</taxon>
        <taxon>Deltaproteobacteria</taxon>
        <taxon>Candidatus Acidulodesulfobacterales</taxon>
        <taxon>Candidatus Acidulodesulfobacterium</taxon>
    </lineage>
</organism>
<dbReference type="SUPFAM" id="SSF53756">
    <property type="entry name" value="UDP-Glycosyltransferase/glycogen phosphorylase"/>
    <property type="match status" value="1"/>
</dbReference>
<dbReference type="Proteomes" id="UP000322454">
    <property type="component" value="Unassembled WGS sequence"/>
</dbReference>